<keyword evidence="3" id="KW-0132">Cell division</keyword>
<evidence type="ECO:0000259" key="8">
    <source>
        <dbReference type="PROSITE" id="PS50206"/>
    </source>
</evidence>
<dbReference type="GO" id="GO:0000086">
    <property type="term" value="P:G2/M transition of mitotic cell cycle"/>
    <property type="evidence" value="ECO:0007669"/>
    <property type="project" value="TreeGrafter"/>
</dbReference>
<reference evidence="9 10" key="1">
    <citation type="journal article" date="2018" name="Plant J.">
        <title>Genome sequences of Chlorella sorokiniana UTEX 1602 and Micractinium conductrix SAG 241.80: implications to maltose excretion by a green alga.</title>
        <authorList>
            <person name="Arriola M.B."/>
            <person name="Velmurugan N."/>
            <person name="Zhang Y."/>
            <person name="Plunkett M.H."/>
            <person name="Hondzo H."/>
            <person name="Barney B.M."/>
        </authorList>
    </citation>
    <scope>NUCLEOTIDE SEQUENCE [LARGE SCALE GENOMIC DNA]</scope>
    <source>
        <strain evidence="9 10">SAG 241.80</strain>
    </source>
</reference>
<dbReference type="GO" id="GO:0110032">
    <property type="term" value="P:positive regulation of G2/MI transition of meiotic cell cycle"/>
    <property type="evidence" value="ECO:0007669"/>
    <property type="project" value="TreeGrafter"/>
</dbReference>
<feature type="region of interest" description="Disordered" evidence="7">
    <location>
        <begin position="125"/>
        <end position="145"/>
    </location>
</feature>
<name>A0A2P6VE85_9CHLO</name>
<dbReference type="InterPro" id="IPR036873">
    <property type="entry name" value="Rhodanese-like_dom_sf"/>
</dbReference>
<feature type="compositionally biased region" description="Basic and acidic residues" evidence="7">
    <location>
        <begin position="163"/>
        <end position="172"/>
    </location>
</feature>
<dbReference type="Pfam" id="PF00581">
    <property type="entry name" value="Rhodanese"/>
    <property type="match status" value="1"/>
</dbReference>
<sequence length="550" mass="57888">MELAPSGRAPPPSLEQRSSSQRSVELDILALSQRWEAQRTIRNGDTPGMRRGSRPALAAIPPNVAAAANPFSLTVQRQKTAAARTSQQQQHHGATVRFGACAPAGGAVADAENTAVPSAAATPATTVLPTTSGRGAATGGGAPSPSPLVLFRGRLSFAAGEPDSARKFDRPTTARKPAGGGLKRKLLISPGADISAAFPTLVKPSAKQRRRSVSDMGPSWAVRAAAAEAEQAAVAAADDDAAQCSGDVYWSDPLPAPVSVGHRRGSVAADEEVLQDTAASPASSGGGGSPGVSGMDACCCSPPPAFSPLPGALQHALPTVDHPNCGFPSITPKTMRDLLTHGGAAFGLDGFKVVDCRYDYEFEGGHLPGALHLNTPRAIADFLAAPRPAPDHWRLTALIFHCEFSTERGPRAAKHVRNKDREAHMHDYPALSYPHVFVLQGGYKAFWKVHPELCQGGYTPMDHPDWGQQLKECHNIVKRAWAKTTRTFNRTQQKRRPSYCLRQSSGAGRKGEGERCAANMAAVAAAAAEVDGEGTELPPPAAQHLALMRC</sequence>
<organism evidence="9 10">
    <name type="scientific">Micractinium conductrix</name>
    <dbReference type="NCBI Taxonomy" id="554055"/>
    <lineage>
        <taxon>Eukaryota</taxon>
        <taxon>Viridiplantae</taxon>
        <taxon>Chlorophyta</taxon>
        <taxon>core chlorophytes</taxon>
        <taxon>Trebouxiophyceae</taxon>
        <taxon>Chlorellales</taxon>
        <taxon>Chlorellaceae</taxon>
        <taxon>Chlorella clade</taxon>
        <taxon>Micractinium</taxon>
    </lineage>
</organism>
<dbReference type="InterPro" id="IPR001307">
    <property type="entry name" value="Thiosulphate_STrfase_CS"/>
</dbReference>
<evidence type="ECO:0000256" key="6">
    <source>
        <dbReference type="ARBA" id="ARBA00023306"/>
    </source>
</evidence>
<keyword evidence="10" id="KW-1185">Reference proteome</keyword>
<comment type="caution">
    <text evidence="9">The sequence shown here is derived from an EMBL/GenBank/DDBJ whole genome shotgun (WGS) entry which is preliminary data.</text>
</comment>
<evidence type="ECO:0000256" key="7">
    <source>
        <dbReference type="SAM" id="MobiDB-lite"/>
    </source>
</evidence>
<dbReference type="Gene3D" id="3.40.250.10">
    <property type="entry name" value="Rhodanese-like domain"/>
    <property type="match status" value="1"/>
</dbReference>
<keyword evidence="5" id="KW-0904">Protein phosphatase</keyword>
<dbReference type="GO" id="GO:0005634">
    <property type="term" value="C:nucleus"/>
    <property type="evidence" value="ECO:0007669"/>
    <property type="project" value="TreeGrafter"/>
</dbReference>
<evidence type="ECO:0000256" key="3">
    <source>
        <dbReference type="ARBA" id="ARBA00022618"/>
    </source>
</evidence>
<dbReference type="SUPFAM" id="SSF52821">
    <property type="entry name" value="Rhodanese/Cell cycle control phosphatase"/>
    <property type="match status" value="1"/>
</dbReference>
<feature type="region of interest" description="Disordered" evidence="7">
    <location>
        <begin position="492"/>
        <end position="512"/>
    </location>
</feature>
<protein>
    <recommendedName>
        <fullName evidence="2">protein-tyrosine-phosphatase</fullName>
        <ecNumber evidence="2">3.1.3.48</ecNumber>
    </recommendedName>
</protein>
<evidence type="ECO:0000256" key="4">
    <source>
        <dbReference type="ARBA" id="ARBA00022801"/>
    </source>
</evidence>
<dbReference type="GO" id="GO:0004725">
    <property type="term" value="F:protein tyrosine phosphatase activity"/>
    <property type="evidence" value="ECO:0007669"/>
    <property type="project" value="UniProtKB-EC"/>
</dbReference>
<evidence type="ECO:0000256" key="1">
    <source>
        <dbReference type="ARBA" id="ARBA00011065"/>
    </source>
</evidence>
<dbReference type="OrthoDB" id="514271at2759"/>
<gene>
    <name evidence="9" type="ORF">C2E20_4342</name>
</gene>
<dbReference type="PRINTS" id="PR00716">
    <property type="entry name" value="MPIPHPHTASE"/>
</dbReference>
<dbReference type="EMBL" id="LHPF02000010">
    <property type="protein sequence ID" value="PSC72404.1"/>
    <property type="molecule type" value="Genomic_DNA"/>
</dbReference>
<evidence type="ECO:0000256" key="5">
    <source>
        <dbReference type="ARBA" id="ARBA00022912"/>
    </source>
</evidence>
<keyword evidence="6" id="KW-0131">Cell cycle</keyword>
<dbReference type="GO" id="GO:0004792">
    <property type="term" value="F:thiosulfate-cyanide sulfurtransferase activity"/>
    <property type="evidence" value="ECO:0007669"/>
    <property type="project" value="InterPro"/>
</dbReference>
<dbReference type="Proteomes" id="UP000239649">
    <property type="component" value="Unassembled WGS sequence"/>
</dbReference>
<feature type="compositionally biased region" description="Low complexity" evidence="7">
    <location>
        <begin position="125"/>
        <end position="135"/>
    </location>
</feature>
<evidence type="ECO:0000256" key="2">
    <source>
        <dbReference type="ARBA" id="ARBA00013064"/>
    </source>
</evidence>
<dbReference type="GO" id="GO:0051301">
    <property type="term" value="P:cell division"/>
    <property type="evidence" value="ECO:0007669"/>
    <property type="project" value="UniProtKB-KW"/>
</dbReference>
<dbReference type="SMART" id="SM00450">
    <property type="entry name" value="RHOD"/>
    <property type="match status" value="1"/>
</dbReference>
<keyword evidence="4" id="KW-0378">Hydrolase</keyword>
<dbReference type="AlphaFoldDB" id="A0A2P6VE85"/>
<dbReference type="GO" id="GO:0005737">
    <property type="term" value="C:cytoplasm"/>
    <property type="evidence" value="ECO:0007669"/>
    <property type="project" value="TreeGrafter"/>
</dbReference>
<dbReference type="EC" id="3.1.3.48" evidence="2"/>
<dbReference type="GO" id="GO:0010971">
    <property type="term" value="P:positive regulation of G2/M transition of mitotic cell cycle"/>
    <property type="evidence" value="ECO:0007669"/>
    <property type="project" value="TreeGrafter"/>
</dbReference>
<proteinExistence type="inferred from homology"/>
<accession>A0A2P6VE85</accession>
<comment type="similarity">
    <text evidence="1">Belongs to the MPI phosphatase family.</text>
</comment>
<dbReference type="PANTHER" id="PTHR10828:SF17">
    <property type="entry name" value="PROTEIN-TYROSINE-PHOSPHATASE"/>
    <property type="match status" value="1"/>
</dbReference>
<dbReference type="STRING" id="554055.A0A2P6VE85"/>
<dbReference type="PANTHER" id="PTHR10828">
    <property type="entry name" value="M-PHASE INDUCER PHOSPHATASE DUAL SPECIFICITY PHOSPHATASE CDC25"/>
    <property type="match status" value="1"/>
</dbReference>
<feature type="region of interest" description="Disordered" evidence="7">
    <location>
        <begin position="1"/>
        <end position="23"/>
    </location>
</feature>
<evidence type="ECO:0000313" key="9">
    <source>
        <dbReference type="EMBL" id="PSC72404.1"/>
    </source>
</evidence>
<evidence type="ECO:0000313" key="10">
    <source>
        <dbReference type="Proteomes" id="UP000239649"/>
    </source>
</evidence>
<dbReference type="PROSITE" id="PS00380">
    <property type="entry name" value="RHODANESE_1"/>
    <property type="match status" value="1"/>
</dbReference>
<feature type="region of interest" description="Disordered" evidence="7">
    <location>
        <begin position="162"/>
        <end position="184"/>
    </location>
</feature>
<dbReference type="InterPro" id="IPR001763">
    <property type="entry name" value="Rhodanese-like_dom"/>
</dbReference>
<dbReference type="PROSITE" id="PS50206">
    <property type="entry name" value="RHODANESE_3"/>
    <property type="match status" value="1"/>
</dbReference>
<feature type="domain" description="Rhodanese" evidence="8">
    <location>
        <begin position="347"/>
        <end position="455"/>
    </location>
</feature>
<dbReference type="InterPro" id="IPR000751">
    <property type="entry name" value="MPI_Phosphatase"/>
</dbReference>